<evidence type="ECO:0000256" key="3">
    <source>
        <dbReference type="ARBA" id="ARBA00022777"/>
    </source>
</evidence>
<feature type="domain" description="Carbohydrate kinase PfkB" evidence="4">
    <location>
        <begin position="1"/>
        <end position="313"/>
    </location>
</feature>
<dbReference type="RefSeq" id="WP_274373071.1">
    <property type="nucleotide sequence ID" value="NZ_CP072943.1"/>
</dbReference>
<dbReference type="InterPro" id="IPR011611">
    <property type="entry name" value="PfkB_dom"/>
</dbReference>
<dbReference type="Gene3D" id="3.40.1190.20">
    <property type="match status" value="1"/>
</dbReference>
<proteinExistence type="inferred from homology"/>
<evidence type="ECO:0000256" key="1">
    <source>
        <dbReference type="ARBA" id="ARBA00010688"/>
    </source>
</evidence>
<gene>
    <name evidence="5" type="ORF">KAR29_11170</name>
</gene>
<evidence type="ECO:0000256" key="2">
    <source>
        <dbReference type="ARBA" id="ARBA00022679"/>
    </source>
</evidence>
<dbReference type="EMBL" id="CP072943">
    <property type="protein sequence ID" value="QTX31878.1"/>
    <property type="molecule type" value="Genomic_DNA"/>
</dbReference>
<accession>A0A9Q7AB69</accession>
<dbReference type="InterPro" id="IPR029056">
    <property type="entry name" value="Ribokinase-like"/>
</dbReference>
<dbReference type="PANTHER" id="PTHR43320">
    <property type="entry name" value="SUGAR KINASE"/>
    <property type="match status" value="1"/>
</dbReference>
<evidence type="ECO:0000313" key="6">
    <source>
        <dbReference type="Proteomes" id="UP000671879"/>
    </source>
</evidence>
<protein>
    <submittedName>
        <fullName evidence="5">Sugar kinase</fullName>
    </submittedName>
</protein>
<dbReference type="Pfam" id="PF00294">
    <property type="entry name" value="PfkB"/>
    <property type="match status" value="1"/>
</dbReference>
<keyword evidence="6" id="KW-1185">Reference proteome</keyword>
<sequence>MSRIVTFGELMLRLSPPRHETFLQSPSFVATFGGAESNVAVSLANYGEEVAFVTALPSNAIGDAAVRELRGFGVDTEFIRRSGERVGIYYTQTGACARPSVVLYDRSHSAISEVRSGDFDWESLLEGVDWFHVTGITPALSEGAAQVTLEGLEACRRKGVTVSCDLNYRKKLWKWGKKPSEVMPEIVRHVTVLIGNEEDCQKTLGIEADVDVTSGSLEADSYRHLADQVLKAYPNLRFLGVSLRESLSADSNNWSGLLADRDHFYVSRKYAINDIVDRIGGGDSFGAGLIYGLRHLDSPQSALEFAVGASALKHTLLGDFNRVSVADVMTLVGGDGSGRVQR</sequence>
<dbReference type="CDD" id="cd01166">
    <property type="entry name" value="KdgK"/>
    <property type="match status" value="1"/>
</dbReference>
<organism evidence="5 6">
    <name type="scientific">Aminithiophilus ramosus</name>
    <dbReference type="NCBI Taxonomy" id="3029084"/>
    <lineage>
        <taxon>Bacteria</taxon>
        <taxon>Thermotogati</taxon>
        <taxon>Synergistota</taxon>
        <taxon>Synergistia</taxon>
        <taxon>Synergistales</taxon>
        <taxon>Aminithiophilaceae</taxon>
        <taxon>Aminithiophilus</taxon>
    </lineage>
</organism>
<comment type="similarity">
    <text evidence="1">Belongs to the carbohydrate kinase PfkB family.</text>
</comment>
<dbReference type="KEGG" id="aram:KAR29_11170"/>
<reference evidence="6" key="1">
    <citation type="submission" date="2021-04" db="EMBL/GenBank/DDBJ databases">
        <title>A novel Synergistetes isolate from a pyrite-forming mixed culture.</title>
        <authorList>
            <person name="Bunk B."/>
            <person name="Sproer C."/>
            <person name="Spring S."/>
            <person name="Pester M."/>
        </authorList>
    </citation>
    <scope>NUCLEOTIDE SEQUENCE [LARGE SCALE GENOMIC DNA]</scope>
    <source>
        <strain evidence="6">J.5.4.2-T.3.5.2</strain>
    </source>
</reference>
<dbReference type="Proteomes" id="UP000671879">
    <property type="component" value="Chromosome"/>
</dbReference>
<dbReference type="AlphaFoldDB" id="A0A9Q7AB69"/>
<evidence type="ECO:0000259" key="4">
    <source>
        <dbReference type="Pfam" id="PF00294"/>
    </source>
</evidence>
<dbReference type="GO" id="GO:0016301">
    <property type="term" value="F:kinase activity"/>
    <property type="evidence" value="ECO:0007669"/>
    <property type="project" value="UniProtKB-KW"/>
</dbReference>
<keyword evidence="3 5" id="KW-0418">Kinase</keyword>
<dbReference type="PANTHER" id="PTHR43320:SF2">
    <property type="entry name" value="2-DEHYDRO-3-DEOXYGLUCONOKINASE_2-DEHYDRO-3-DEOXYGALACTONOKINASE"/>
    <property type="match status" value="1"/>
</dbReference>
<evidence type="ECO:0000313" key="5">
    <source>
        <dbReference type="EMBL" id="QTX31878.1"/>
    </source>
</evidence>
<name>A0A9Q7AB69_9BACT</name>
<dbReference type="InterPro" id="IPR052700">
    <property type="entry name" value="Carb_kinase_PfkB-like"/>
</dbReference>
<keyword evidence="2" id="KW-0808">Transferase</keyword>
<dbReference type="SUPFAM" id="SSF53613">
    <property type="entry name" value="Ribokinase-like"/>
    <property type="match status" value="1"/>
</dbReference>